<dbReference type="RefSeq" id="WP_149777287.1">
    <property type="nucleotide sequence ID" value="NZ_FQVK01000034.1"/>
</dbReference>
<reference evidence="2 3" key="1">
    <citation type="submission" date="2016-11" db="EMBL/GenBank/DDBJ databases">
        <authorList>
            <person name="Varghese N."/>
            <person name="Submissions S."/>
        </authorList>
    </citation>
    <scope>NUCLEOTIDE SEQUENCE [LARGE SCALE GENOMIC DNA]</scope>
    <source>
        <strain evidence="2 3">DSM 29341</strain>
    </source>
</reference>
<proteinExistence type="predicted"/>
<dbReference type="CDD" id="cd04301">
    <property type="entry name" value="NAT_SF"/>
    <property type="match status" value="1"/>
</dbReference>
<dbReference type="EMBL" id="FQVK01000034">
    <property type="protein sequence ID" value="SHF38717.1"/>
    <property type="molecule type" value="Genomic_DNA"/>
</dbReference>
<name>A0A1M5B8T3_9RHOB</name>
<organism evidence="2 3">
    <name type="scientific">Ruegeria intermedia</name>
    <dbReference type="NCBI Taxonomy" id="996115"/>
    <lineage>
        <taxon>Bacteria</taxon>
        <taxon>Pseudomonadati</taxon>
        <taxon>Pseudomonadota</taxon>
        <taxon>Alphaproteobacteria</taxon>
        <taxon>Rhodobacterales</taxon>
        <taxon>Roseobacteraceae</taxon>
        <taxon>Ruegeria</taxon>
    </lineage>
</organism>
<dbReference type="Proteomes" id="UP000325134">
    <property type="component" value="Unassembled WGS sequence"/>
</dbReference>
<dbReference type="PROSITE" id="PS51186">
    <property type="entry name" value="GNAT"/>
    <property type="match status" value="1"/>
</dbReference>
<gene>
    <name evidence="2" type="ORF">SAMN05444279_13416</name>
</gene>
<evidence type="ECO:0000259" key="1">
    <source>
        <dbReference type="PROSITE" id="PS51186"/>
    </source>
</evidence>
<keyword evidence="2" id="KW-0808">Transferase</keyword>
<keyword evidence="3" id="KW-1185">Reference proteome</keyword>
<feature type="domain" description="N-acetyltransferase" evidence="1">
    <location>
        <begin position="1"/>
        <end position="137"/>
    </location>
</feature>
<dbReference type="AlphaFoldDB" id="A0A1M5B8T3"/>
<evidence type="ECO:0000313" key="2">
    <source>
        <dbReference type="EMBL" id="SHF38717.1"/>
    </source>
</evidence>
<protein>
    <submittedName>
        <fullName evidence="2">Ribosomal-protein-alanine N-acetyltransferase</fullName>
    </submittedName>
</protein>
<dbReference type="SUPFAM" id="SSF55729">
    <property type="entry name" value="Acyl-CoA N-acyltransferases (Nat)"/>
    <property type="match status" value="1"/>
</dbReference>
<accession>A0A1M5B8T3</accession>
<dbReference type="OrthoDB" id="9804026at2"/>
<dbReference type="InterPro" id="IPR000182">
    <property type="entry name" value="GNAT_dom"/>
</dbReference>
<evidence type="ECO:0000313" key="3">
    <source>
        <dbReference type="Proteomes" id="UP000325134"/>
    </source>
</evidence>
<dbReference type="GO" id="GO:0016747">
    <property type="term" value="F:acyltransferase activity, transferring groups other than amino-acyl groups"/>
    <property type="evidence" value="ECO:0007669"/>
    <property type="project" value="InterPro"/>
</dbReference>
<dbReference type="PANTHER" id="PTHR43072">
    <property type="entry name" value="N-ACETYLTRANSFERASE"/>
    <property type="match status" value="1"/>
</dbReference>
<sequence>MTPQEMAETHAAAFTQSRPWTASEFAGLAAGRFTHVLGNKSAFAVFQVIGDEAELLTIATHPDHQRQGLARALMQSWQARAAELGARRAVLDVAADNAAAIALYQSCGYARCGLRRAYYRPPGADNVDAIVMERTLPRRKPSDSETNWSKSG</sequence>
<dbReference type="Gene3D" id="3.40.630.30">
    <property type="match status" value="1"/>
</dbReference>
<dbReference type="InterPro" id="IPR016181">
    <property type="entry name" value="Acyl_CoA_acyltransferase"/>
</dbReference>
<dbReference type="Pfam" id="PF00583">
    <property type="entry name" value="Acetyltransf_1"/>
    <property type="match status" value="1"/>
</dbReference>